<name>A0A7J4KSW0_9ARCH</name>
<reference evidence="4" key="1">
    <citation type="journal article" date="2020" name="bioRxiv">
        <title>A rank-normalized archaeal taxonomy based on genome phylogeny resolves widespread incomplete and uneven classifications.</title>
        <authorList>
            <person name="Rinke C."/>
            <person name="Chuvochina M."/>
            <person name="Mussig A.J."/>
            <person name="Chaumeil P.-A."/>
            <person name="Waite D.W."/>
            <person name="Whitman W.B."/>
            <person name="Parks D.H."/>
            <person name="Hugenholtz P."/>
        </authorList>
    </citation>
    <scope>NUCLEOTIDE SEQUENCE</scope>
    <source>
        <strain evidence="4">UBA10036</strain>
    </source>
</reference>
<protein>
    <submittedName>
        <fullName evidence="4">HEPN domain-containing protein</fullName>
    </submittedName>
</protein>
<proteinExistence type="inferred from homology"/>
<evidence type="ECO:0000313" key="5">
    <source>
        <dbReference type="EMBL" id="MBS3058338.1"/>
    </source>
</evidence>
<dbReference type="EMBL" id="JAGVWB010000019">
    <property type="protein sequence ID" value="MBS3058338.1"/>
    <property type="molecule type" value="Genomic_DNA"/>
</dbReference>
<feature type="domain" description="HEPN" evidence="3">
    <location>
        <begin position="23"/>
        <end position="138"/>
    </location>
</feature>
<dbReference type="Proteomes" id="UP000527315">
    <property type="component" value="Unassembled WGS sequence"/>
</dbReference>
<evidence type="ECO:0000313" key="4">
    <source>
        <dbReference type="EMBL" id="HIH32982.1"/>
    </source>
</evidence>
<dbReference type="AlphaFoldDB" id="A0A7J4KSW0"/>
<comment type="similarity">
    <text evidence="1">Belongs to the UPF0332 family.</text>
</comment>
<keyword evidence="2" id="KW-0175">Coiled coil</keyword>
<dbReference type="InterPro" id="IPR052226">
    <property type="entry name" value="UPF0332_toxin"/>
</dbReference>
<dbReference type="Gene3D" id="1.20.120.330">
    <property type="entry name" value="Nucleotidyltransferases domain 2"/>
    <property type="match status" value="1"/>
</dbReference>
<evidence type="ECO:0000313" key="6">
    <source>
        <dbReference type="Proteomes" id="UP000527315"/>
    </source>
</evidence>
<reference evidence="5" key="3">
    <citation type="submission" date="2021-05" db="EMBL/GenBank/DDBJ databases">
        <title>Protein family content uncovers lineage relationships and bacterial pathway maintenance mechanisms in DPANN archaea.</title>
        <authorList>
            <person name="Castelle C.J."/>
            <person name="Meheust R."/>
            <person name="Jaffe A.L."/>
            <person name="Seitz K."/>
            <person name="Gong X."/>
            <person name="Baker B.J."/>
            <person name="Banfield J.F."/>
        </authorList>
    </citation>
    <scope>NUCLEOTIDE SEQUENCE</scope>
    <source>
        <strain evidence="5">RIFCSPLOWO2_01_FULL_43_13</strain>
    </source>
</reference>
<evidence type="ECO:0000256" key="2">
    <source>
        <dbReference type="SAM" id="Coils"/>
    </source>
</evidence>
<evidence type="ECO:0000256" key="1">
    <source>
        <dbReference type="ARBA" id="ARBA00038248"/>
    </source>
</evidence>
<feature type="coiled-coil region" evidence="2">
    <location>
        <begin position="12"/>
        <end position="39"/>
    </location>
</feature>
<dbReference type="Pfam" id="PF05168">
    <property type="entry name" value="HEPN"/>
    <property type="match status" value="1"/>
</dbReference>
<organism evidence="4 6">
    <name type="scientific">Candidatus Iainarchaeum sp</name>
    <dbReference type="NCBI Taxonomy" id="3101447"/>
    <lineage>
        <taxon>Archaea</taxon>
        <taxon>Candidatus Iainarchaeota</taxon>
        <taxon>Candidatus Iainarchaeia</taxon>
        <taxon>Candidatus Iainarchaeales</taxon>
        <taxon>Candidatus Iainarchaeaceae</taxon>
        <taxon>Candidatus Iainarchaeum</taxon>
    </lineage>
</organism>
<dbReference type="PANTHER" id="PTHR36565:SF5">
    <property type="entry name" value="TOXIN MJ0605-RELATED"/>
    <property type="match status" value="1"/>
</dbReference>
<evidence type="ECO:0000259" key="3">
    <source>
        <dbReference type="Pfam" id="PF05168"/>
    </source>
</evidence>
<accession>A0A7J4KSW0</accession>
<reference evidence="5" key="2">
    <citation type="submission" date="2021-03" db="EMBL/GenBank/DDBJ databases">
        <authorList>
            <person name="Jaffe A."/>
        </authorList>
    </citation>
    <scope>NUCLEOTIDE SEQUENCE</scope>
    <source>
        <strain evidence="5">RIFCSPLOWO2_01_FULL_43_13</strain>
    </source>
</reference>
<dbReference type="InterPro" id="IPR007842">
    <property type="entry name" value="HEPN_dom"/>
</dbReference>
<dbReference type="EMBL" id="DUFJ01000049">
    <property type="protein sequence ID" value="HIH32982.1"/>
    <property type="molecule type" value="Genomic_DNA"/>
</dbReference>
<sequence length="151" mass="17487">MNIEQCLEQGLLVKAKAELEKAKSSIEMARHKLELAEAEFDHGLFESAVISSYASMFHSARALLFKDGFKERSHFAVYVYVNEEYSARLERKYLNEFNSLRLQRHELMYGLERNAEVQESSADTTIKMAKGFLEAVKKMLQENNSKRKKTI</sequence>
<comment type="caution">
    <text evidence="4">The sequence shown here is derived from an EMBL/GenBank/DDBJ whole genome shotgun (WGS) entry which is preliminary data.</text>
</comment>
<dbReference type="Proteomes" id="UP000680185">
    <property type="component" value="Unassembled WGS sequence"/>
</dbReference>
<dbReference type="PANTHER" id="PTHR36565">
    <property type="entry name" value="UPF0332 PROTEIN TM_1000"/>
    <property type="match status" value="1"/>
</dbReference>
<gene>
    <name evidence="4" type="ORF">HA227_01890</name>
    <name evidence="5" type="ORF">J4478_02965</name>
</gene>